<dbReference type="KEGG" id="nneo:PQG83_15550"/>
<dbReference type="GO" id="GO:0005737">
    <property type="term" value="C:cytoplasm"/>
    <property type="evidence" value="ECO:0007669"/>
    <property type="project" value="UniProtKB-SubCell"/>
</dbReference>
<proteinExistence type="inferred from homology"/>
<accession>A0AA96GMY7</accession>
<keyword evidence="7 9" id="KW-0030">Aminoacyl-tRNA synthetase</keyword>
<dbReference type="PROSITE" id="PS50862">
    <property type="entry name" value="AA_TRNA_LIGASE_II"/>
    <property type="match status" value="1"/>
</dbReference>
<dbReference type="CDD" id="cd00773">
    <property type="entry name" value="HisRS-like_core"/>
    <property type="match status" value="1"/>
</dbReference>
<dbReference type="CDD" id="cd00859">
    <property type="entry name" value="HisRS_anticodon"/>
    <property type="match status" value="1"/>
</dbReference>
<comment type="catalytic activity">
    <reaction evidence="8 9">
        <text>tRNA(His) + L-histidine + ATP = L-histidyl-tRNA(His) + AMP + diphosphate + H(+)</text>
        <dbReference type="Rhea" id="RHEA:17313"/>
        <dbReference type="Rhea" id="RHEA-COMP:9665"/>
        <dbReference type="Rhea" id="RHEA-COMP:9689"/>
        <dbReference type="ChEBI" id="CHEBI:15378"/>
        <dbReference type="ChEBI" id="CHEBI:30616"/>
        <dbReference type="ChEBI" id="CHEBI:33019"/>
        <dbReference type="ChEBI" id="CHEBI:57595"/>
        <dbReference type="ChEBI" id="CHEBI:78442"/>
        <dbReference type="ChEBI" id="CHEBI:78527"/>
        <dbReference type="ChEBI" id="CHEBI:456215"/>
        <dbReference type="EC" id="6.1.1.21"/>
    </reaction>
</comment>
<dbReference type="Pfam" id="PF13393">
    <property type="entry name" value="tRNA-synt_His"/>
    <property type="match status" value="1"/>
</dbReference>
<comment type="similarity">
    <text evidence="1 9">Belongs to the class-II aminoacyl-tRNA synthetase family.</text>
</comment>
<feature type="binding site" evidence="10">
    <location>
        <begin position="260"/>
        <end position="261"/>
    </location>
    <ligand>
        <name>L-histidine</name>
        <dbReference type="ChEBI" id="CHEBI:57595"/>
    </ligand>
</feature>
<dbReference type="Gene3D" id="3.30.930.10">
    <property type="entry name" value="Bira Bifunctional Protein, Domain 2"/>
    <property type="match status" value="1"/>
</dbReference>
<organism evidence="12 13">
    <name type="scientific">Candidatus Nitrospira neomarina</name>
    <dbReference type="NCBI Taxonomy" id="3020899"/>
    <lineage>
        <taxon>Bacteria</taxon>
        <taxon>Pseudomonadati</taxon>
        <taxon>Nitrospirota</taxon>
        <taxon>Nitrospiria</taxon>
        <taxon>Nitrospirales</taxon>
        <taxon>Nitrospiraceae</taxon>
        <taxon>Nitrospira</taxon>
    </lineage>
</organism>
<evidence type="ECO:0000256" key="9">
    <source>
        <dbReference type="HAMAP-Rule" id="MF_00127"/>
    </source>
</evidence>
<evidence type="ECO:0000313" key="13">
    <source>
        <dbReference type="Proteomes" id="UP001302494"/>
    </source>
</evidence>
<dbReference type="InterPro" id="IPR033656">
    <property type="entry name" value="HisRS_anticodon"/>
</dbReference>
<evidence type="ECO:0000256" key="5">
    <source>
        <dbReference type="ARBA" id="ARBA00022840"/>
    </source>
</evidence>
<evidence type="ECO:0000256" key="3">
    <source>
        <dbReference type="ARBA" id="ARBA00022598"/>
    </source>
</evidence>
<reference evidence="12 13" key="1">
    <citation type="submission" date="2023-01" db="EMBL/GenBank/DDBJ databases">
        <title>Cultivation and genomic characterization of new, ubiquitous marine nitrite-oxidizing bacteria from the Nitrospirales.</title>
        <authorList>
            <person name="Mueller A.J."/>
            <person name="Daebeler A."/>
            <person name="Herbold C.W."/>
            <person name="Kirkegaard R.H."/>
            <person name="Daims H."/>
        </authorList>
    </citation>
    <scope>NUCLEOTIDE SEQUENCE [LARGE SCALE GENOMIC DNA]</scope>
    <source>
        <strain evidence="12 13">DK</strain>
    </source>
</reference>
<feature type="domain" description="Aminoacyl-transfer RNA synthetases class-II family profile" evidence="11">
    <location>
        <begin position="29"/>
        <end position="323"/>
    </location>
</feature>
<dbReference type="AlphaFoldDB" id="A0AA96GMY7"/>
<dbReference type="SUPFAM" id="SSF55681">
    <property type="entry name" value="Class II aaRS and biotin synthetases"/>
    <property type="match status" value="1"/>
</dbReference>
<name>A0AA96GMY7_9BACT</name>
<dbReference type="RefSeq" id="WP_312742908.1">
    <property type="nucleotide sequence ID" value="NZ_CP116968.1"/>
</dbReference>
<feature type="binding site" evidence="10">
    <location>
        <position position="125"/>
    </location>
    <ligand>
        <name>L-histidine</name>
        <dbReference type="ChEBI" id="CHEBI:57595"/>
    </ligand>
</feature>
<dbReference type="HAMAP" id="MF_00127">
    <property type="entry name" value="His_tRNA_synth"/>
    <property type="match status" value="1"/>
</dbReference>
<dbReference type="InterPro" id="IPR006195">
    <property type="entry name" value="aa-tRNA-synth_II"/>
</dbReference>
<dbReference type="EMBL" id="CP116968">
    <property type="protein sequence ID" value="WNM61159.1"/>
    <property type="molecule type" value="Genomic_DNA"/>
</dbReference>
<keyword evidence="5 9" id="KW-0067">ATP-binding</keyword>
<dbReference type="InterPro" id="IPR004516">
    <property type="entry name" value="HisRS/HisZ"/>
</dbReference>
<keyword evidence="3 9" id="KW-0436">Ligase</keyword>
<dbReference type="InterPro" id="IPR015807">
    <property type="entry name" value="His-tRNA-ligase"/>
</dbReference>
<dbReference type="GO" id="GO:0005524">
    <property type="term" value="F:ATP binding"/>
    <property type="evidence" value="ECO:0007669"/>
    <property type="project" value="UniProtKB-UniRule"/>
</dbReference>
<evidence type="ECO:0000256" key="6">
    <source>
        <dbReference type="ARBA" id="ARBA00022917"/>
    </source>
</evidence>
<dbReference type="SUPFAM" id="SSF52954">
    <property type="entry name" value="Class II aaRS ABD-related"/>
    <property type="match status" value="1"/>
</dbReference>
<evidence type="ECO:0000256" key="4">
    <source>
        <dbReference type="ARBA" id="ARBA00022741"/>
    </source>
</evidence>
<feature type="binding site" evidence="10">
    <location>
        <position position="256"/>
    </location>
    <ligand>
        <name>L-histidine</name>
        <dbReference type="ChEBI" id="CHEBI:57595"/>
    </ligand>
</feature>
<keyword evidence="13" id="KW-1185">Reference proteome</keyword>
<dbReference type="InterPro" id="IPR045864">
    <property type="entry name" value="aa-tRNA-synth_II/BPL/LPL"/>
</dbReference>
<keyword evidence="4 9" id="KW-0547">Nucleotide-binding</keyword>
<evidence type="ECO:0000256" key="7">
    <source>
        <dbReference type="ARBA" id="ARBA00023146"/>
    </source>
</evidence>
<dbReference type="InterPro" id="IPR004154">
    <property type="entry name" value="Anticodon-bd"/>
</dbReference>
<keyword evidence="6 9" id="KW-0648">Protein biosynthesis</keyword>
<evidence type="ECO:0000259" key="11">
    <source>
        <dbReference type="PROSITE" id="PS50862"/>
    </source>
</evidence>
<dbReference type="Proteomes" id="UP001302494">
    <property type="component" value="Chromosome"/>
</dbReference>
<evidence type="ECO:0000256" key="2">
    <source>
        <dbReference type="ARBA" id="ARBA00011738"/>
    </source>
</evidence>
<dbReference type="PANTHER" id="PTHR43707">
    <property type="entry name" value="HISTIDYL-TRNA SYNTHETASE"/>
    <property type="match status" value="1"/>
</dbReference>
<evidence type="ECO:0000256" key="10">
    <source>
        <dbReference type="PIRSR" id="PIRSR001549-1"/>
    </source>
</evidence>
<comment type="subcellular location">
    <subcellularLocation>
        <location evidence="9">Cytoplasm</location>
    </subcellularLocation>
</comment>
<comment type="subunit">
    <text evidence="2 9">Homodimer.</text>
</comment>
<keyword evidence="9" id="KW-0963">Cytoplasm</keyword>
<dbReference type="EC" id="6.1.1.21" evidence="9"/>
<gene>
    <name evidence="9 12" type="primary">hisS</name>
    <name evidence="12" type="ORF">PQG83_15550</name>
</gene>
<dbReference type="PANTHER" id="PTHR43707:SF1">
    <property type="entry name" value="HISTIDINE--TRNA LIGASE, MITOCHONDRIAL-RELATED"/>
    <property type="match status" value="1"/>
</dbReference>
<sequence length="416" mass="46589">MLRSIKGLKDILPQQTPQWRYMETLAHTLAAQSGFSEIRIPIFESTELYARSIGGETDIVEKEMYTFPDRDGSSLTLRPEGTAGVVRAVLEHHLLESPSTRKLYYLGPMFRHERPQAGRYRQFHQFGVEAFGTEDPFMDVEVIALLWRFFCSLGLQDLTLQMNSIGNTQDRENYIRELKQFISSRLEMICGNCQRRYTTNPLRILDCKVPICQEATKDAPTLFDHLSPESAAHFQSVLDGLTSIDIPYSLNYRLVRGLDYYSRTTFEITSPHLGAQSTIGAGGRYDGLVALLQGPSTPAIGFAVGLERVALLLPEQISPPKIPLFFVAGFGKEAKPIAFNLLNELRELGIRADTDYKSVNLKSLLRSADKLGAGYAIILGDDEARSETAIIRNMTTKAQESVKLKEISQKIQSLAS</sequence>
<evidence type="ECO:0000256" key="1">
    <source>
        <dbReference type="ARBA" id="ARBA00008226"/>
    </source>
</evidence>
<protein>
    <recommendedName>
        <fullName evidence="9">Histidine--tRNA ligase</fullName>
        <ecNumber evidence="9">6.1.1.21</ecNumber>
    </recommendedName>
    <alternativeName>
        <fullName evidence="9">Histidyl-tRNA synthetase</fullName>
        <shortName evidence="9">HisRS</shortName>
    </alternativeName>
</protein>
<evidence type="ECO:0000256" key="8">
    <source>
        <dbReference type="ARBA" id="ARBA00047639"/>
    </source>
</evidence>
<dbReference type="InterPro" id="IPR041715">
    <property type="entry name" value="HisRS-like_core"/>
</dbReference>
<dbReference type="Gene3D" id="3.40.50.800">
    <property type="entry name" value="Anticodon-binding domain"/>
    <property type="match status" value="1"/>
</dbReference>
<dbReference type="GO" id="GO:0004821">
    <property type="term" value="F:histidine-tRNA ligase activity"/>
    <property type="evidence" value="ECO:0007669"/>
    <property type="project" value="UniProtKB-UniRule"/>
</dbReference>
<dbReference type="InterPro" id="IPR036621">
    <property type="entry name" value="Anticodon-bd_dom_sf"/>
</dbReference>
<feature type="binding site" evidence="10">
    <location>
        <begin position="80"/>
        <end position="82"/>
    </location>
    <ligand>
        <name>L-histidine</name>
        <dbReference type="ChEBI" id="CHEBI:57595"/>
    </ligand>
</feature>
<dbReference type="GO" id="GO:0006427">
    <property type="term" value="P:histidyl-tRNA aminoacylation"/>
    <property type="evidence" value="ECO:0007669"/>
    <property type="project" value="UniProtKB-UniRule"/>
</dbReference>
<feature type="binding site" evidence="10">
    <location>
        <position position="129"/>
    </location>
    <ligand>
        <name>L-histidine</name>
        <dbReference type="ChEBI" id="CHEBI:57595"/>
    </ligand>
</feature>
<dbReference type="NCBIfam" id="TIGR00442">
    <property type="entry name" value="hisS"/>
    <property type="match status" value="1"/>
</dbReference>
<dbReference type="PIRSF" id="PIRSF001549">
    <property type="entry name" value="His-tRNA_synth"/>
    <property type="match status" value="1"/>
</dbReference>
<dbReference type="Pfam" id="PF03129">
    <property type="entry name" value="HGTP_anticodon"/>
    <property type="match status" value="1"/>
</dbReference>
<evidence type="ECO:0000313" key="12">
    <source>
        <dbReference type="EMBL" id="WNM61159.1"/>
    </source>
</evidence>
<feature type="binding site" evidence="10">
    <location>
        <position position="111"/>
    </location>
    <ligand>
        <name>L-histidine</name>
        <dbReference type="ChEBI" id="CHEBI:57595"/>
    </ligand>
</feature>